<dbReference type="AlphaFoldDB" id="A0A4R6R4K1"/>
<reference evidence="1 2" key="1">
    <citation type="submission" date="2019-03" db="EMBL/GenBank/DDBJ databases">
        <title>Subsurface microbial communities from deep shales in Ohio and West Virginia, USA.</title>
        <authorList>
            <person name="Wrighton K."/>
        </authorList>
    </citation>
    <scope>NUCLEOTIDE SEQUENCE [LARGE SCALE GENOMIC DNA]</scope>
    <source>
        <strain evidence="1 2">MSL 7</strain>
    </source>
</reference>
<evidence type="ECO:0000313" key="2">
    <source>
        <dbReference type="Proteomes" id="UP000295176"/>
    </source>
</evidence>
<comment type="caution">
    <text evidence="1">The sequence shown here is derived from an EMBL/GenBank/DDBJ whole genome shotgun (WGS) entry which is preliminary data.</text>
</comment>
<gene>
    <name evidence="1" type="ORF">C7957_1593</name>
</gene>
<proteinExistence type="predicted"/>
<dbReference type="Proteomes" id="UP000295176">
    <property type="component" value="Unassembled WGS sequence"/>
</dbReference>
<protein>
    <submittedName>
        <fullName evidence="1">Uncharacterized protein</fullName>
    </submittedName>
</protein>
<evidence type="ECO:0000313" key="1">
    <source>
        <dbReference type="EMBL" id="TDP80773.1"/>
    </source>
</evidence>
<organism evidence="1 2">
    <name type="scientific">Halanaerobium saccharolyticum</name>
    <dbReference type="NCBI Taxonomy" id="43595"/>
    <lineage>
        <taxon>Bacteria</taxon>
        <taxon>Bacillati</taxon>
        <taxon>Bacillota</taxon>
        <taxon>Clostridia</taxon>
        <taxon>Halanaerobiales</taxon>
        <taxon>Halanaerobiaceae</taxon>
        <taxon>Halanaerobium</taxon>
    </lineage>
</organism>
<accession>A0A4R6R4K1</accession>
<sequence length="234" mass="27504">MEILSIIISVISLFVAIRAVLYTKKQTEISKEQLEEDKNQYILKNDVVFSIKWGTDILVPKSKRYIENKGLIGNSSFYKDKHGILEEIDDKIVTLSIKNISEINARNLIIEWQVHIPSIYSFVHEMELEFQEDDEIKKYGLKTLGKKNYKKMNSFKSKNIPAFYMGKIPIAILKIDKIYYQKEGETNYRFANHNNIKGNIEFKVQHKNVVEDINEDILSKVSKNDWKDFKKFNK</sequence>
<dbReference type="EMBL" id="SNXX01000059">
    <property type="protein sequence ID" value="TDP80773.1"/>
    <property type="molecule type" value="Genomic_DNA"/>
</dbReference>
<name>A0A4R6R4K1_9FIRM</name>